<evidence type="ECO:0000313" key="2">
    <source>
        <dbReference type="Proteomes" id="UP001595665"/>
    </source>
</evidence>
<evidence type="ECO:0000313" key="1">
    <source>
        <dbReference type="EMBL" id="MFC3457377.1"/>
    </source>
</evidence>
<sequence>MHRTITVGCAIAATSLWIAGQAENSMALFAAAGLFELVFWKRMLARVTP</sequence>
<reference evidence="2" key="1">
    <citation type="journal article" date="2019" name="Int. J. Syst. Evol. Microbiol.">
        <title>The Global Catalogue of Microorganisms (GCM) 10K type strain sequencing project: providing services to taxonomists for standard genome sequencing and annotation.</title>
        <authorList>
            <consortium name="The Broad Institute Genomics Platform"/>
            <consortium name="The Broad Institute Genome Sequencing Center for Infectious Disease"/>
            <person name="Wu L."/>
            <person name="Ma J."/>
        </authorList>
    </citation>
    <scope>NUCLEOTIDE SEQUENCE [LARGE SCALE GENOMIC DNA]</scope>
    <source>
        <strain evidence="2">CCM 7480</strain>
    </source>
</reference>
<dbReference type="Proteomes" id="UP001595665">
    <property type="component" value="Unassembled WGS sequence"/>
</dbReference>
<name>A0ABV7PFT3_9BURK</name>
<comment type="caution">
    <text evidence="1">The sequence shown here is derived from an EMBL/GenBank/DDBJ whole genome shotgun (WGS) entry which is preliminary data.</text>
</comment>
<protein>
    <recommendedName>
        <fullName evidence="3">Phosphatidate cytidylyltransferase</fullName>
    </recommendedName>
</protein>
<dbReference type="RefSeq" id="WP_312554057.1">
    <property type="nucleotide sequence ID" value="NZ_JBHRVV010000001.1"/>
</dbReference>
<dbReference type="EMBL" id="JBHRVV010000001">
    <property type="protein sequence ID" value="MFC3457377.1"/>
    <property type="molecule type" value="Genomic_DNA"/>
</dbReference>
<gene>
    <name evidence="1" type="ORF">ACFOPH_03855</name>
</gene>
<evidence type="ECO:0008006" key="3">
    <source>
        <dbReference type="Google" id="ProtNLM"/>
    </source>
</evidence>
<organism evidence="1 2">
    <name type="scientific">Massilia haematophila</name>
    <dbReference type="NCBI Taxonomy" id="457923"/>
    <lineage>
        <taxon>Bacteria</taxon>
        <taxon>Pseudomonadati</taxon>
        <taxon>Pseudomonadota</taxon>
        <taxon>Betaproteobacteria</taxon>
        <taxon>Burkholderiales</taxon>
        <taxon>Oxalobacteraceae</taxon>
        <taxon>Telluria group</taxon>
        <taxon>Massilia</taxon>
    </lineage>
</organism>
<keyword evidence="2" id="KW-1185">Reference proteome</keyword>
<proteinExistence type="predicted"/>
<accession>A0ABV7PFT3</accession>